<dbReference type="GO" id="GO:0005737">
    <property type="term" value="C:cytoplasm"/>
    <property type="evidence" value="ECO:0007669"/>
    <property type="project" value="TreeGrafter"/>
</dbReference>
<evidence type="ECO:0000313" key="2">
    <source>
        <dbReference type="EMBL" id="GET11542.1"/>
    </source>
</evidence>
<dbReference type="InterPro" id="IPR000182">
    <property type="entry name" value="GNAT_dom"/>
</dbReference>
<dbReference type="Gene3D" id="3.40.630.30">
    <property type="match status" value="1"/>
</dbReference>
<dbReference type="SUPFAM" id="SSF55729">
    <property type="entry name" value="Acyl-CoA N-acyltransferases (Nat)"/>
    <property type="match status" value="1"/>
</dbReference>
<dbReference type="Pfam" id="PF13302">
    <property type="entry name" value="Acetyltransf_3"/>
    <property type="match status" value="1"/>
</dbReference>
<dbReference type="InterPro" id="IPR051531">
    <property type="entry name" value="N-acetyltransferase"/>
</dbReference>
<dbReference type="InterPro" id="IPR016181">
    <property type="entry name" value="Acyl_CoA_acyltransferase"/>
</dbReference>
<dbReference type="EMBL" id="BLAP01000003">
    <property type="protein sequence ID" value="GET11542.1"/>
    <property type="molecule type" value="Genomic_DNA"/>
</dbReference>
<dbReference type="GO" id="GO:0008999">
    <property type="term" value="F:protein-N-terminal-alanine acetyltransferase activity"/>
    <property type="evidence" value="ECO:0007669"/>
    <property type="project" value="TreeGrafter"/>
</dbReference>
<dbReference type="Proteomes" id="UP000494160">
    <property type="component" value="Unassembled WGS sequence"/>
</dbReference>
<proteinExistence type="predicted"/>
<gene>
    <name evidence="2" type="ORF">SN811_00420</name>
</gene>
<accession>A0A6F9Y228</accession>
<organism evidence="2">
    <name type="scientific">Ligilactobacillus agilis</name>
    <dbReference type="NCBI Taxonomy" id="1601"/>
    <lineage>
        <taxon>Bacteria</taxon>
        <taxon>Bacillati</taxon>
        <taxon>Bacillota</taxon>
        <taxon>Bacilli</taxon>
        <taxon>Lactobacillales</taxon>
        <taxon>Lactobacillaceae</taxon>
        <taxon>Ligilactobacillus</taxon>
    </lineage>
</organism>
<protein>
    <recommendedName>
        <fullName evidence="1">N-acetyltransferase domain-containing protein</fullName>
    </recommendedName>
</protein>
<dbReference type="PANTHER" id="PTHR43792:SF9">
    <property type="entry name" value="RIBOSOMAL-PROTEIN-ALANINE ACETYLTRANSFERASE"/>
    <property type="match status" value="1"/>
</dbReference>
<sequence>MEIGYVIGQPWWHKGYTSEAFVKVIEYLFNNFSWLNRIEATHDIQNLNSGKVMQKCGLQFEGVLRQRGKNNQGLVDTAVYSILRADYEFSSQAQLPL</sequence>
<dbReference type="PANTHER" id="PTHR43792">
    <property type="entry name" value="GNAT FAMILY, PUTATIVE (AFU_ORTHOLOGUE AFUA_3G00765)-RELATED-RELATED"/>
    <property type="match status" value="1"/>
</dbReference>
<comment type="caution">
    <text evidence="2">The sequence shown here is derived from an EMBL/GenBank/DDBJ whole genome shotgun (WGS) entry which is preliminary data.</text>
</comment>
<name>A0A6F9Y228_9LACO</name>
<evidence type="ECO:0000259" key="1">
    <source>
        <dbReference type="Pfam" id="PF13302"/>
    </source>
</evidence>
<reference evidence="2" key="1">
    <citation type="submission" date="2019-10" db="EMBL/GenBank/DDBJ databases">
        <title>Lactobacillus agilis SN811 Whole Genome Sequencing Project.</title>
        <authorList>
            <person name="Suzuki S."/>
            <person name="Endo A."/>
            <person name="Maeno S."/>
            <person name="Shiwa Y."/>
            <person name="Matsutani M."/>
            <person name="Kajikawa A."/>
        </authorList>
    </citation>
    <scope>NUCLEOTIDE SEQUENCE</scope>
    <source>
        <strain evidence="2">SN811</strain>
    </source>
</reference>
<feature type="domain" description="N-acetyltransferase" evidence="1">
    <location>
        <begin position="1"/>
        <end position="59"/>
    </location>
</feature>
<dbReference type="AlphaFoldDB" id="A0A6F9Y228"/>